<dbReference type="GO" id="GO:0031640">
    <property type="term" value="P:killing of cells of another organism"/>
    <property type="evidence" value="ECO:0007669"/>
    <property type="project" value="UniProtKB-KW"/>
</dbReference>
<proteinExistence type="predicted"/>
<protein>
    <recommendedName>
        <fullName evidence="3">Peptidoglycan hydrolase</fullName>
    </recommendedName>
</protein>
<dbReference type="SUPFAM" id="SSF54106">
    <property type="entry name" value="LysM domain"/>
    <property type="match status" value="5"/>
</dbReference>
<dbReference type="STRING" id="263475.AMD00_14035"/>
<keyword evidence="6" id="KW-1185">Reference proteome</keyword>
<dbReference type="CDD" id="cd00118">
    <property type="entry name" value="LysM"/>
    <property type="match status" value="5"/>
</dbReference>
<feature type="domain" description="LysM" evidence="4">
    <location>
        <begin position="583"/>
        <end position="626"/>
    </location>
</feature>
<evidence type="ECO:0000256" key="2">
    <source>
        <dbReference type="ARBA" id="ARBA00022638"/>
    </source>
</evidence>
<dbReference type="PANTHER" id="PTHR33734:SF22">
    <property type="entry name" value="MEMBRANE-BOUND LYTIC MUREIN TRANSGLYCOSYLASE D"/>
    <property type="match status" value="1"/>
</dbReference>
<accession>A0A0M0LFM1</accession>
<dbReference type="Gene3D" id="1.10.530.10">
    <property type="match status" value="1"/>
</dbReference>
<evidence type="ECO:0000313" key="6">
    <source>
        <dbReference type="Proteomes" id="UP000036867"/>
    </source>
</evidence>
<dbReference type="SMART" id="SM00257">
    <property type="entry name" value="LysM"/>
    <property type="match status" value="5"/>
</dbReference>
<comment type="caution">
    <text evidence="5">The sequence shown here is derived from an EMBL/GenBank/DDBJ whole genome shotgun (WGS) entry which is preliminary data.</text>
</comment>
<dbReference type="PANTHER" id="PTHR33734">
    <property type="entry name" value="LYSM DOMAIN-CONTAINING GPI-ANCHORED PROTEIN 2"/>
    <property type="match status" value="1"/>
</dbReference>
<keyword evidence="1" id="KW-0929">Antimicrobial</keyword>
<dbReference type="Proteomes" id="UP000036867">
    <property type="component" value="Unassembled WGS sequence"/>
</dbReference>
<dbReference type="AlphaFoldDB" id="A0A0M0LFM1"/>
<evidence type="ECO:0000256" key="1">
    <source>
        <dbReference type="ARBA" id="ARBA00022529"/>
    </source>
</evidence>
<feature type="domain" description="LysM" evidence="4">
    <location>
        <begin position="456"/>
        <end position="499"/>
    </location>
</feature>
<dbReference type="InterPro" id="IPR002901">
    <property type="entry name" value="MGlyc_endo_b_GlcNAc-like_dom"/>
</dbReference>
<dbReference type="Pfam" id="PF01832">
    <property type="entry name" value="Glucosaminidase"/>
    <property type="match status" value="1"/>
</dbReference>
<sequence>MAPLSMDTKIGAKSILVVGMTTVIGTSALPGVAKADLNNDEDLIVQTNTEIEKMEKNDQALTPVIEESDLSVIESAKDISITEQVMDTSNTLDKTIDKEQEELTNNTKQKAVSTTNEVEEIVPPQTIVKTVAPYSSGNISTFIQKIAPIARTLAKTNDLYASVMLAQAVLESSYGTSALGAAPNYNLFGMKGNYQGAFVEMLTLEDDGKGNYYQISAHFKKYPSHTQSLQDYVNLIRNGVSWDAFRYMKVWKSHTNSYQDATRALTGTYATDTLYASKLNNLIATYNLTTYDSKASVGDSSGDEPIDNNDSNSSLGNEVLYTVQKGNTLSAIAQKYRTTVAILKKWNNLESDVIYVGQKLIISKGETLENAGLGESTNSNNQSTTTNKYYTVQKGNTLSAIAIKYNTTVAKLKSWNNLKSDTIYIGQKLIVNKSGKVENIVQGGNTNSSNQSATTKYYTIQKGNTLSAIAIKYNTTVAKLKSWNNLKSDTIYIGQKIIVTKKTNTTNNKTNSDNTSTNNKVSSTNMYYTVQRGNTLSAISRVYNVSIADIKNWNNLKSDTILIGQELIIKQKVTNTQPTNKVSKYIVQYGDSLSVIGKVYGVSVVNLKNWNNLKSDLIYVGQSLIIKK</sequence>
<dbReference type="GO" id="GO:0042742">
    <property type="term" value="P:defense response to bacterium"/>
    <property type="evidence" value="ECO:0007669"/>
    <property type="project" value="UniProtKB-KW"/>
</dbReference>
<feature type="domain" description="LysM" evidence="4">
    <location>
        <begin position="319"/>
        <end position="362"/>
    </location>
</feature>
<keyword evidence="2" id="KW-0081">Bacteriolytic enzyme</keyword>
<evidence type="ECO:0000313" key="5">
    <source>
        <dbReference type="EMBL" id="KOO49478.1"/>
    </source>
</evidence>
<dbReference type="PROSITE" id="PS51782">
    <property type="entry name" value="LYSM"/>
    <property type="match status" value="5"/>
</dbReference>
<dbReference type="Gene3D" id="3.10.350.10">
    <property type="entry name" value="LysM domain"/>
    <property type="match status" value="5"/>
</dbReference>
<dbReference type="PATRIC" id="fig|263475.3.peg.4069"/>
<evidence type="ECO:0000259" key="4">
    <source>
        <dbReference type="PROSITE" id="PS51782"/>
    </source>
</evidence>
<organism evidence="5 6">
    <name type="scientific">Viridibacillus arvi</name>
    <dbReference type="NCBI Taxonomy" id="263475"/>
    <lineage>
        <taxon>Bacteria</taxon>
        <taxon>Bacillati</taxon>
        <taxon>Bacillota</taxon>
        <taxon>Bacilli</taxon>
        <taxon>Bacillales</taxon>
        <taxon>Caryophanaceae</taxon>
        <taxon>Viridibacillus</taxon>
    </lineage>
</organism>
<feature type="domain" description="LysM" evidence="4">
    <location>
        <begin position="388"/>
        <end position="431"/>
    </location>
</feature>
<dbReference type="SMART" id="SM00047">
    <property type="entry name" value="LYZ2"/>
    <property type="match status" value="1"/>
</dbReference>
<reference evidence="6" key="1">
    <citation type="submission" date="2015-08" db="EMBL/GenBank/DDBJ databases">
        <title>Fjat-10028 dsm 16317.</title>
        <authorList>
            <person name="Liu B."/>
            <person name="Wang J."/>
            <person name="Zhu Y."/>
            <person name="Liu G."/>
            <person name="Chen Q."/>
            <person name="Chen Z."/>
            <person name="Lan J."/>
            <person name="Che J."/>
            <person name="Ge C."/>
            <person name="Shi H."/>
            <person name="Pan Z."/>
            <person name="Liu X."/>
        </authorList>
    </citation>
    <scope>NUCLEOTIDE SEQUENCE [LARGE SCALE GENOMIC DNA]</scope>
    <source>
        <strain evidence="6">DSM 16317</strain>
    </source>
</reference>
<dbReference type="Pfam" id="PF01476">
    <property type="entry name" value="LysM"/>
    <property type="match status" value="5"/>
</dbReference>
<dbReference type="GO" id="GO:0008932">
    <property type="term" value="F:lytic endotransglycosylase activity"/>
    <property type="evidence" value="ECO:0007669"/>
    <property type="project" value="TreeGrafter"/>
</dbReference>
<dbReference type="InterPro" id="IPR036779">
    <property type="entry name" value="LysM_dom_sf"/>
</dbReference>
<name>A0A0M0LFM1_9BACL</name>
<dbReference type="InterPro" id="IPR018392">
    <property type="entry name" value="LysM"/>
</dbReference>
<dbReference type="Gene3D" id="4.10.80.30">
    <property type="entry name" value="DNA polymerase, domain 6"/>
    <property type="match status" value="1"/>
</dbReference>
<evidence type="ECO:0000256" key="3">
    <source>
        <dbReference type="ARBA" id="ARBA00032108"/>
    </source>
</evidence>
<feature type="domain" description="LysM" evidence="4">
    <location>
        <begin position="526"/>
        <end position="569"/>
    </location>
</feature>
<dbReference type="EMBL" id="LILB01000005">
    <property type="protein sequence ID" value="KOO49478.1"/>
    <property type="molecule type" value="Genomic_DNA"/>
</dbReference>
<gene>
    <name evidence="5" type="ORF">AMD00_14035</name>
</gene>
<dbReference type="GO" id="GO:0004040">
    <property type="term" value="F:amidase activity"/>
    <property type="evidence" value="ECO:0007669"/>
    <property type="project" value="InterPro"/>
</dbReference>